<sequence>MDLKSINKLKKTYEAWAAIGLVLVVISFIGFMANPVMAIGFLAGGLISAYSGAKFKKLSTEFKSVHVKKIIEQEIAGVFYDPKKGFERESVYDSKILKKEDRYYSEDYISGQIKGKNFESADVKLQDVRRSGKHTTVVTVFQGRFFIIDFEKKFESNVYIMPNRSFGFNWFNSMVRVDLESMAFNKTFDVYSESQHSAFYLLKPAFIEKLIEFNNTARRVMFAFQDHKAYVALDTRVDTFDLKMFREIDQTFFEDIKKEIKLLEELIELIP</sequence>
<dbReference type="InterPro" id="IPR021484">
    <property type="entry name" value="DUF3137"/>
</dbReference>
<organism evidence="1 2">
    <name type="scientific">Mariniplasma anaerobium</name>
    <dbReference type="NCBI Taxonomy" id="2735436"/>
    <lineage>
        <taxon>Bacteria</taxon>
        <taxon>Bacillati</taxon>
        <taxon>Mycoplasmatota</taxon>
        <taxon>Mollicutes</taxon>
        <taxon>Acholeplasmatales</taxon>
        <taxon>Acholeplasmataceae</taxon>
        <taxon>Mariniplasma</taxon>
    </lineage>
</organism>
<dbReference type="AlphaFoldDB" id="A0A7U9TKX6"/>
<proteinExistence type="predicted"/>
<dbReference type="RefSeq" id="WP_176239900.1">
    <property type="nucleotide sequence ID" value="NZ_AP024412.1"/>
</dbReference>
<dbReference type="EMBL" id="AP024412">
    <property type="protein sequence ID" value="BCR36487.1"/>
    <property type="molecule type" value="Genomic_DNA"/>
</dbReference>
<accession>A0A7U9TKX6</accession>
<reference evidence="1" key="1">
    <citation type="submission" date="2021-01" db="EMBL/GenBank/DDBJ databases">
        <title>Draft genome sequence of Acholeplasmataceae bacterium strain Mahy22.</title>
        <authorList>
            <person name="Watanabe M."/>
            <person name="Kojima H."/>
            <person name="Fukui M."/>
        </authorList>
    </citation>
    <scope>NUCLEOTIDE SEQUENCE</scope>
    <source>
        <strain evidence="1">Mahy22</strain>
    </source>
</reference>
<dbReference type="Proteomes" id="UP000620133">
    <property type="component" value="Chromosome"/>
</dbReference>
<dbReference type="KEGG" id="manr:MPAN_013800"/>
<name>A0A7U9TKX6_9MOLU</name>
<evidence type="ECO:0008006" key="3">
    <source>
        <dbReference type="Google" id="ProtNLM"/>
    </source>
</evidence>
<keyword evidence="2" id="KW-1185">Reference proteome</keyword>
<gene>
    <name evidence="1" type="ORF">MPAN_013800</name>
</gene>
<evidence type="ECO:0000313" key="1">
    <source>
        <dbReference type="EMBL" id="BCR36487.1"/>
    </source>
</evidence>
<dbReference type="Pfam" id="PF11335">
    <property type="entry name" value="DUF3137"/>
    <property type="match status" value="1"/>
</dbReference>
<protein>
    <recommendedName>
        <fullName evidence="3">DUF3137 domain-containing protein</fullName>
    </recommendedName>
</protein>
<evidence type="ECO:0000313" key="2">
    <source>
        <dbReference type="Proteomes" id="UP000620133"/>
    </source>
</evidence>